<dbReference type="EMBL" id="CP139957">
    <property type="protein sequence ID" value="WPX08118.1"/>
    <property type="molecule type" value="Genomic_DNA"/>
</dbReference>
<proteinExistence type="predicted"/>
<reference evidence="1 2" key="1">
    <citation type="submission" date="2023-12" db="EMBL/GenBank/DDBJ databases">
        <authorList>
            <person name="Manesh M.J.H."/>
            <person name="Bing R.G."/>
            <person name="Willard D.J."/>
            <person name="Kelly R.M."/>
        </authorList>
    </citation>
    <scope>NUCLEOTIDE SEQUENCE [LARGE SCALE GENOMIC DNA]</scope>
    <source>
        <strain evidence="1 2">DSM 8977</strain>
    </source>
</reference>
<dbReference type="Proteomes" id="UP001322744">
    <property type="component" value="Chromosome"/>
</dbReference>
<evidence type="ECO:0000313" key="1">
    <source>
        <dbReference type="EMBL" id="WPX08118.1"/>
    </source>
</evidence>
<sequence length="67" mass="8273">MHYCDDCGYFESFIDDPEEGICHLSGMVCSRWYGCHNHTDFFDYERSLWEPPWYNREHNRDENSGWW</sequence>
<organism evidence="1 2">
    <name type="scientific">Anaerocellum danielii</name>
    <dbReference type="NCBI Taxonomy" id="1387557"/>
    <lineage>
        <taxon>Bacteria</taxon>
        <taxon>Bacillati</taxon>
        <taxon>Bacillota</taxon>
        <taxon>Bacillota incertae sedis</taxon>
        <taxon>Caldicellulosiruptorales</taxon>
        <taxon>Caldicellulosiruptoraceae</taxon>
        <taxon>Anaerocellum</taxon>
    </lineage>
</organism>
<protein>
    <submittedName>
        <fullName evidence="1">Uncharacterized protein</fullName>
    </submittedName>
</protein>
<gene>
    <name evidence="1" type="ORF">SOJ16_001982</name>
</gene>
<evidence type="ECO:0000313" key="2">
    <source>
        <dbReference type="Proteomes" id="UP001322744"/>
    </source>
</evidence>
<keyword evidence="2" id="KW-1185">Reference proteome</keyword>
<accession>A0ABZ0U093</accession>
<name>A0ABZ0U093_9FIRM</name>
<dbReference type="RefSeq" id="WP_045175425.1">
    <property type="nucleotide sequence ID" value="NZ_CP139957.1"/>
</dbReference>